<name>A0A5C6AY05_9BACT</name>
<evidence type="ECO:0000259" key="3">
    <source>
        <dbReference type="Pfam" id="PF07583"/>
    </source>
</evidence>
<feature type="domain" description="DUF1549" evidence="3">
    <location>
        <begin position="845"/>
        <end position="1028"/>
    </location>
</feature>
<evidence type="ECO:0000259" key="5">
    <source>
        <dbReference type="Pfam" id="PF07635"/>
    </source>
</evidence>
<accession>A0A5C6AY05</accession>
<dbReference type="Gene3D" id="2.60.40.1080">
    <property type="match status" value="1"/>
</dbReference>
<evidence type="ECO:0000256" key="1">
    <source>
        <dbReference type="SAM" id="MobiDB-lite"/>
    </source>
</evidence>
<dbReference type="InterPro" id="IPR011429">
    <property type="entry name" value="Cyt_c_Planctomycete-type"/>
</dbReference>
<feature type="signal peptide" evidence="2">
    <location>
        <begin position="1"/>
        <end position="29"/>
    </location>
</feature>
<feature type="compositionally biased region" description="Basic and acidic residues" evidence="1">
    <location>
        <begin position="1657"/>
        <end position="1676"/>
    </location>
</feature>
<gene>
    <name evidence="6" type="ORF">Pla52n_29500</name>
</gene>
<dbReference type="Proteomes" id="UP000320176">
    <property type="component" value="Unassembled WGS sequence"/>
</dbReference>
<reference evidence="6 7" key="1">
    <citation type="submission" date="2019-02" db="EMBL/GenBank/DDBJ databases">
        <title>Deep-cultivation of Planctomycetes and their phenomic and genomic characterization uncovers novel biology.</title>
        <authorList>
            <person name="Wiegand S."/>
            <person name="Jogler M."/>
            <person name="Boedeker C."/>
            <person name="Pinto D."/>
            <person name="Vollmers J."/>
            <person name="Rivas-Marin E."/>
            <person name="Kohn T."/>
            <person name="Peeters S.H."/>
            <person name="Heuer A."/>
            <person name="Rast P."/>
            <person name="Oberbeckmann S."/>
            <person name="Bunk B."/>
            <person name="Jeske O."/>
            <person name="Meyerdierks A."/>
            <person name="Storesund J.E."/>
            <person name="Kallscheuer N."/>
            <person name="Luecker S."/>
            <person name="Lage O.M."/>
            <person name="Pohl T."/>
            <person name="Merkel B.J."/>
            <person name="Hornburger P."/>
            <person name="Mueller R.-W."/>
            <person name="Bruemmer F."/>
            <person name="Labrenz M."/>
            <person name="Spormann A.M."/>
            <person name="Op Den Camp H."/>
            <person name="Overmann J."/>
            <person name="Amann R."/>
            <person name="Jetten M.S.M."/>
            <person name="Mascher T."/>
            <person name="Medema M.H."/>
            <person name="Devos D.P."/>
            <person name="Kaster A.-K."/>
            <person name="Ovreas L."/>
            <person name="Rohde M."/>
            <person name="Galperin M.Y."/>
            <person name="Jogler C."/>
        </authorList>
    </citation>
    <scope>NUCLEOTIDE SEQUENCE [LARGE SCALE GENOMIC DNA]</scope>
    <source>
        <strain evidence="6 7">Pla52n</strain>
    </source>
</reference>
<keyword evidence="2" id="KW-0732">Signal</keyword>
<protein>
    <submittedName>
        <fullName evidence="6">Planctomycete cytochrome C</fullName>
    </submittedName>
</protein>
<dbReference type="InterPro" id="IPR001680">
    <property type="entry name" value="WD40_rpt"/>
</dbReference>
<feature type="region of interest" description="Disordered" evidence="1">
    <location>
        <begin position="1645"/>
        <end position="1676"/>
    </location>
</feature>
<evidence type="ECO:0000256" key="2">
    <source>
        <dbReference type="SAM" id="SignalP"/>
    </source>
</evidence>
<evidence type="ECO:0000313" key="6">
    <source>
        <dbReference type="EMBL" id="TWU04905.1"/>
    </source>
</evidence>
<proteinExistence type="predicted"/>
<feature type="chain" id="PRO_5022840289" evidence="2">
    <location>
        <begin position="30"/>
        <end position="1717"/>
    </location>
</feature>
<dbReference type="Gene3D" id="2.130.10.10">
    <property type="entry name" value="YVTN repeat-like/Quinoprotein amine dehydrogenase"/>
    <property type="match status" value="2"/>
</dbReference>
<evidence type="ECO:0000259" key="4">
    <source>
        <dbReference type="Pfam" id="PF07587"/>
    </source>
</evidence>
<organism evidence="6 7">
    <name type="scientific">Stieleria varia</name>
    <dbReference type="NCBI Taxonomy" id="2528005"/>
    <lineage>
        <taxon>Bacteria</taxon>
        <taxon>Pseudomonadati</taxon>
        <taxon>Planctomycetota</taxon>
        <taxon>Planctomycetia</taxon>
        <taxon>Pirellulales</taxon>
        <taxon>Pirellulaceae</taxon>
        <taxon>Stieleria</taxon>
    </lineage>
</organism>
<sequence length="1717" mass="187530" precursor="true">MFALNAHRRLLCKSLVFGLALCLANVSRADQSPEDAPKDLAADSAKVSYHDDVLPIFRRQCLGCHQGAKQQGEYLMTDFAALLAGGESTKAAIVPGKPSESYLLDRIKVVDGVAEMPEPPAKPLSEPEIETITRWIEQGAVNDSPQSDGPAFSSDNPPVYNAPAATTSIDVSADGMWLAVAGYHEVLLIDIASGKLAHRLVGMSPRINSVRFSPDGKRLAAVGGTPAVAGEVQIWEVESAELSLSTPYTYDALCGADWSPDGKMLAFGASDNVVRAIDSTTGLQVLFQGAHDDWVRDVGFTKDGKHVISVARDMSCKLTEVETERFIDNITSITPGALSGGLNSVDVHHERDEIVVGGADGVAKVYRVFRETARKIGDDANLIRSLPKLSGRISSVTISPDASRIAAVATLDGKSEAQVWKYDFSGKLENEIKSILAKRVADRSAAENEKVTAYRGGEVETLAKVTIADAAAYAICVSSNNEFFVACGDGTVRHYSPTGDLVKSISSLPSKVASVAVAHPRFDPNQWQDALPEVGSTPKPDASTINGISVYPESVELDSPYAYCQLIVTATTEAGDRIDVTRDCQFQAPQWLSVNAAGLIRPSGNGSGEITVQFGSHQQKIVSAATNVSDAGPETGAVDFVRDVNPILSRLGCNQGTCHGAQKGKAGFKLSLRGYDPIFDLRALTDDLAARRINPAAPEHSLMLRKPLGLTPHEGGSLMVQGDPYHAVLQRWIADGSQLNLETPRVSQLEIFPINPVVQTIGMQQQVRLIAHYADGTKRDVTREAFIDSGNSEVATAAKGGLLTSVRRGEAPILARYEGKYAATTLTVMGDRSGFAQSDVETWSPIDELVAAKWDRVKVSPSPLCDDATFLRRVYLDLTGMPPTSQNVREFLADETPTRAKREKVVDALLASEEYVDFWTNKWADLLQVNRKFLGVEGSTKFRDWIRAAVAENRPYDQFARDVLTASGSNNDNPAASYYKVLRNPEDTMENTTHLFLGIRFNCNKCHDHPFERWTQDQYYEMAAFFGRVGLEKDPASGDRKIGGTAVEGATPLFEKVVDKKDGEIKHARTGNVVPPEFPYPVDYKTPEGDDVTRRQQLAQWMTAPDNPYFAKSYVNRLWGYLLGVGLIEPIDDIRAGNPPTNPKLLDHLAQEFVESGFDTRHVLRLICTSRTYQLSVETNQWNEDDTLNYSHALPRRLPAEVIYDAVHRLTGSESDIPGMPKGTRAAALTDSGVKLKDGFLQNLGRPVRESACECERSSDLQLGPIMALIGGPTIASAIADPKNELEKIVEQHADDRELVNEIFLRSLGRLPSEHEFAAFSQIKQQIESDHQLLTEELAAAEAQWKTRRAELESIREQNLAETEQQIVARTEAIKPEREKLAKEREERIAAAKKGVEEATAKLGESVKAWEAKNADDVEWHPLRSAAATATNKAVLTPQPDRSIVASGEKGTGVYTVTYETNLKQITGFRLEALSDPSLPANGPGLPPNGNFVVTEFEIQSASLKEPKKKTAVGIESGKADFLQDGFTAEATFDGQKRGNGGWAVSGATGSDHWITYKLKEPIANEDGVQLTFSLHQFHVAEHHQLGRFRISATTATGDIPLGLSEPLRAAVSVPADKRGEELTKRLTDYVSKTDDGLKKANEKLAAANQPVPADEELTRLEKRRDTLKQPTPDDPRLVRLREDAKFSKEQLDHARLTAAEDLTWALINSPAFLFNH</sequence>
<comment type="caution">
    <text evidence="6">The sequence shown here is derived from an EMBL/GenBank/DDBJ whole genome shotgun (WGS) entry which is preliminary data.</text>
</comment>
<dbReference type="PANTHER" id="PTHR35889">
    <property type="entry name" value="CYCLOINULO-OLIGOSACCHARIDE FRUCTANOTRANSFERASE-RELATED"/>
    <property type="match status" value="1"/>
</dbReference>
<dbReference type="RefSeq" id="WP_231742002.1">
    <property type="nucleotide sequence ID" value="NZ_CP151726.1"/>
</dbReference>
<dbReference type="Pfam" id="PF07583">
    <property type="entry name" value="PSCyt2"/>
    <property type="match status" value="1"/>
</dbReference>
<keyword evidence="7" id="KW-1185">Reference proteome</keyword>
<dbReference type="InterPro" id="IPR015943">
    <property type="entry name" value="WD40/YVTN_repeat-like_dom_sf"/>
</dbReference>
<evidence type="ECO:0000313" key="7">
    <source>
        <dbReference type="Proteomes" id="UP000320176"/>
    </source>
</evidence>
<dbReference type="Pfam" id="PF00400">
    <property type="entry name" value="WD40"/>
    <property type="match status" value="2"/>
</dbReference>
<feature type="domain" description="Cytochrome C Planctomycete-type" evidence="5">
    <location>
        <begin position="61"/>
        <end position="117"/>
    </location>
</feature>
<dbReference type="Pfam" id="PF07587">
    <property type="entry name" value="PSD1"/>
    <property type="match status" value="1"/>
</dbReference>
<dbReference type="InterPro" id="IPR022655">
    <property type="entry name" value="DUF1553"/>
</dbReference>
<dbReference type="EMBL" id="SJPN01000003">
    <property type="protein sequence ID" value="TWU04905.1"/>
    <property type="molecule type" value="Genomic_DNA"/>
</dbReference>
<dbReference type="InterPro" id="IPR011444">
    <property type="entry name" value="DUF1549"/>
</dbReference>
<dbReference type="SUPFAM" id="SSF82171">
    <property type="entry name" value="DPP6 N-terminal domain-like"/>
    <property type="match status" value="1"/>
</dbReference>
<feature type="domain" description="DUF1553" evidence="4">
    <location>
        <begin position="1094"/>
        <end position="1322"/>
    </location>
</feature>
<dbReference type="Pfam" id="PF07635">
    <property type="entry name" value="PSCyt1"/>
    <property type="match status" value="1"/>
</dbReference>
<dbReference type="SMART" id="SM00320">
    <property type="entry name" value="WD40"/>
    <property type="match status" value="6"/>
</dbReference>
<dbReference type="PANTHER" id="PTHR35889:SF3">
    <property type="entry name" value="F-BOX DOMAIN-CONTAINING PROTEIN"/>
    <property type="match status" value="1"/>
</dbReference>